<dbReference type="Pfam" id="PF00704">
    <property type="entry name" value="Glyco_hydro_18"/>
    <property type="match status" value="1"/>
</dbReference>
<dbReference type="Gene3D" id="3.30.60.10">
    <property type="entry name" value="Endochitinase-like"/>
    <property type="match status" value="1"/>
</dbReference>
<comment type="caution">
    <text evidence="10">The sequence shown here is derived from an EMBL/GenBank/DDBJ whole genome shotgun (WGS) entry which is preliminary data.</text>
</comment>
<feature type="domain" description="Chitin-binding type-1" evidence="8">
    <location>
        <begin position="52"/>
        <end position="90"/>
    </location>
</feature>
<dbReference type="SUPFAM" id="SSF57016">
    <property type="entry name" value="Plant lectins/antimicrobial peptides"/>
    <property type="match status" value="1"/>
</dbReference>
<dbReference type="InterPro" id="IPR017853">
    <property type="entry name" value="GH"/>
</dbReference>
<feature type="disulfide bond" evidence="5">
    <location>
        <begin position="110"/>
        <end position="124"/>
    </location>
</feature>
<name>A0A5J5EJE7_9PEZI</name>
<feature type="disulfide bond" evidence="5">
    <location>
        <begin position="128"/>
        <end position="132"/>
    </location>
</feature>
<dbReference type="Gene3D" id="3.10.50.10">
    <property type="match status" value="1"/>
</dbReference>
<feature type="domain" description="Chitin-binding type-1" evidence="8">
    <location>
        <begin position="91"/>
        <end position="134"/>
    </location>
</feature>
<dbReference type="Pfam" id="PF00187">
    <property type="entry name" value="Chitin_bind_1"/>
    <property type="match status" value="1"/>
</dbReference>
<dbReference type="InterPro" id="IPR001002">
    <property type="entry name" value="Chitin-bd_1"/>
</dbReference>
<keyword evidence="5" id="KW-1015">Disulfide bond</keyword>
<evidence type="ECO:0000259" key="8">
    <source>
        <dbReference type="PROSITE" id="PS50941"/>
    </source>
</evidence>
<dbReference type="EC" id="3.2.1.14" evidence="2"/>
<feature type="disulfide bond" evidence="5">
    <location>
        <begin position="61"/>
        <end position="73"/>
    </location>
</feature>
<feature type="compositionally biased region" description="Low complexity" evidence="6">
    <location>
        <begin position="1642"/>
        <end position="1658"/>
    </location>
</feature>
<dbReference type="GO" id="GO:0005975">
    <property type="term" value="P:carbohydrate metabolic process"/>
    <property type="evidence" value="ECO:0007669"/>
    <property type="project" value="InterPro"/>
</dbReference>
<accession>A0A5J5EJE7</accession>
<sequence length="1687" mass="186334">MRYRSFALLLAITLFSVGTKADSAALSVSRDGSSDTGTTPRRSIVTLAKRDDYTCSPTRECKNGACCGASGVCGYGPIFCGEGCTSNCDAKAECGQYAASPGQTCPLNVCCSQFGFCGTGSEFCGTGCQSNCGSPDRPSGGGDVRQRVIGYYEGWNYKKGCGTMKPSEIPADGLTHLNFAFAYIKPDSYDIIPMDDLPEKLFKDVTNLKTDHPQLKVWVSLGGWTFNDNNTQWQPVFSDIASSDTKSVRFAQKLLAFLSQYGFDGADLDWEYPGASDRGGHKSDVENYPRMLDIVRSVFSLAGRQKGLSITIPTSYWYLRWFDLPQIVKQLDFLNVMSYDLHGVWDSSNPIGPHVFAHTNLTEIDAALDLLWRNGVPSKKVNLGIGFYGRSFELKDSSCFTPGCQFKGPGLAGKCTKTSGILSYAEIKDIVSASGAEPVQDLDAGVNYLVYNNNNWVSYDDRATFQMKIDFANNRGLSGILIWAIDLDDDNLDALKAVTGKTNLRRGIAESEVFGSFNVGDCYITDCGGSCDAGYKLMTHTNEKDGEGCPNSNKNSKQRQYCCPEWAAPDPSTCHWYGTASACFGQCVPGEVLMIEDNYGGASHCKNGKKVWCCEGSNAAKAVAACEDRDPGKCGDTHPQRLTDKGTRFHVRDVCCPAQPEFKNCRWYGDNTSCNNNRCPAGQVEVTRDSIGGFPGARDKTLWKCVLGRNKVFCCDPPNGDSAFLPVPLENLFPDASSFAASVVPEYDLAFDDENAPTDLVTPDPNEEAFSWIIMVAEDENDLTSLRKRDGSDLEVFDCPDVHSKDFSTQKIRVVCMNDGPESNCEEIRNGGVLGTIVRLPGHCTQDEYVRAVSFEESLNRTIPHHIAKRAVKSYKVYDLHFDYNFKQLRRDGGEVYFRADVSNHPGYWDAVVAASHSRKMKRTKDNWREIDRRWYDEKTSDGWVEKFQGLLMKPRIGVDVALPFAKTIYDGTKDCGGITDARLSVNIRGTFSTQLDNGGSFIGKLRNFQFQEAYSYFRHTDPQAQLSVQIDGQARVKMQSQMISFASFDGDLGQFNIKGIFEVGPYVEISGQLGATGLIAGNITHNSQFGLVNAFDYMLPASLGQIPNDVPFFFSGNRPVIETTESSFSASYNGEVMVSVRVDAGYHISLSAFQTELVDTDIVTAFQLDTVVNIDASSLDCNGVSMSIDAGMDASLSLRNPLLFWSGGNKEWALGSDMRTVHPKSCIAWGSSTNSKRSEISNTTAIEVFSGLPALAKRADGDSESLVVDYNAEYIYCPMDLNTDAGECTYPAELEHIDESVDPVTKRDLEKRARGTKDIWICEGKAQLKITFPTYPDSSEFAENFTPHDAYGPTDTADCSDDYGFGLVTLPQKTVTDSTGTHIVDDATGFDTEHILEAQTLKYFLEYLDSTTFAATTFTFRSSVSQVVTKGFCHLMQQFWYTRFSQNGYPPFAINYLAEAYPGEIGPNNNVDHSTDELVLLTERINTLKQRLWSRGSSLSAKEKWNPRTKGEISVAYNLNQKVNILRNCVMLVKYLNTPAISQTFKTQIERVTAKLLDIDEGTNGAQNWLASNGIYDFWWRRRGMPTDPAGLELKDKAGQGWPANLRLADKWEVWIKAEINDKRKKLGDFITDRLQELEQNNQPPTTGNSGPPSGNTQTNAAIVARIAKLRAEVNRMGSVEFISPI</sequence>
<feature type="signal peptide" evidence="7">
    <location>
        <begin position="1"/>
        <end position="21"/>
    </location>
</feature>
<proteinExistence type="inferred from homology"/>
<evidence type="ECO:0000256" key="6">
    <source>
        <dbReference type="SAM" id="MobiDB-lite"/>
    </source>
</evidence>
<dbReference type="CDD" id="cd06922">
    <property type="entry name" value="ChtBD1_GH18_1"/>
    <property type="match status" value="1"/>
</dbReference>
<comment type="similarity">
    <text evidence="1">Belongs to the glycosyl hydrolase 18 family. Chitinase class V subfamily.</text>
</comment>
<keyword evidence="7" id="KW-0732">Signal</keyword>
<dbReference type="SMART" id="SM00636">
    <property type="entry name" value="Glyco_18"/>
    <property type="match status" value="1"/>
</dbReference>
<dbReference type="GO" id="GO:0008843">
    <property type="term" value="F:endochitinase activity"/>
    <property type="evidence" value="ECO:0007669"/>
    <property type="project" value="UniProtKB-EC"/>
</dbReference>
<feature type="chain" id="PRO_5023868380" description="chitinase" evidence="7">
    <location>
        <begin position="22"/>
        <end position="1687"/>
    </location>
</feature>
<dbReference type="InParanoid" id="A0A5J5EJE7"/>
<evidence type="ECO:0000256" key="4">
    <source>
        <dbReference type="ARBA" id="ARBA00023026"/>
    </source>
</evidence>
<evidence type="ECO:0000259" key="9">
    <source>
        <dbReference type="PROSITE" id="PS51910"/>
    </source>
</evidence>
<dbReference type="PANTHER" id="PTHR47700:SF2">
    <property type="entry name" value="CHITINASE"/>
    <property type="match status" value="1"/>
</dbReference>
<dbReference type="InterPro" id="IPR036861">
    <property type="entry name" value="Endochitinase-like_sf"/>
</dbReference>
<dbReference type="PROSITE" id="PS50941">
    <property type="entry name" value="CHIT_BIND_I_2"/>
    <property type="match status" value="2"/>
</dbReference>
<dbReference type="InterPro" id="IPR018371">
    <property type="entry name" value="Chitin-binding_1_CS"/>
</dbReference>
<protein>
    <recommendedName>
        <fullName evidence="2">chitinase</fullName>
        <ecNumber evidence="2">3.2.1.14</ecNumber>
    </recommendedName>
</protein>
<feature type="disulfide bond" evidence="5">
    <location>
        <begin position="84"/>
        <end position="88"/>
    </location>
</feature>
<reference evidence="10 11" key="1">
    <citation type="submission" date="2019-09" db="EMBL/GenBank/DDBJ databases">
        <title>Draft genome of the ectomycorrhizal ascomycete Sphaerosporella brunnea.</title>
        <authorList>
            <consortium name="DOE Joint Genome Institute"/>
            <person name="Benucci G.M."/>
            <person name="Marozzi G."/>
            <person name="Antonielli L."/>
            <person name="Sanchez S."/>
            <person name="Marco P."/>
            <person name="Wang X."/>
            <person name="Falini L.B."/>
            <person name="Barry K."/>
            <person name="Haridas S."/>
            <person name="Lipzen A."/>
            <person name="Labutti K."/>
            <person name="Grigoriev I.V."/>
            <person name="Murat C."/>
            <person name="Martin F."/>
            <person name="Albertini E."/>
            <person name="Donnini D."/>
            <person name="Bonito G."/>
        </authorList>
    </citation>
    <scope>NUCLEOTIDE SEQUENCE [LARGE SCALE GENOMIC DNA]</scope>
    <source>
        <strain evidence="10 11">Sb_GMNB300</strain>
    </source>
</reference>
<organism evidence="10 11">
    <name type="scientific">Sphaerosporella brunnea</name>
    <dbReference type="NCBI Taxonomy" id="1250544"/>
    <lineage>
        <taxon>Eukaryota</taxon>
        <taxon>Fungi</taxon>
        <taxon>Dikarya</taxon>
        <taxon>Ascomycota</taxon>
        <taxon>Pezizomycotina</taxon>
        <taxon>Pezizomycetes</taxon>
        <taxon>Pezizales</taxon>
        <taxon>Pyronemataceae</taxon>
        <taxon>Sphaerosporella</taxon>
    </lineage>
</organism>
<dbReference type="EMBL" id="VXIS01000282">
    <property type="protein sequence ID" value="KAA8895207.1"/>
    <property type="molecule type" value="Genomic_DNA"/>
</dbReference>
<feature type="region of interest" description="Disordered" evidence="6">
    <location>
        <begin position="1640"/>
        <end position="1659"/>
    </location>
</feature>
<dbReference type="GO" id="GO:0008061">
    <property type="term" value="F:chitin binding"/>
    <property type="evidence" value="ECO:0007669"/>
    <property type="project" value="UniProtKB-UniRule"/>
</dbReference>
<evidence type="ECO:0000256" key="5">
    <source>
        <dbReference type="PROSITE-ProRule" id="PRU00261"/>
    </source>
</evidence>
<feature type="domain" description="GH18" evidence="9">
    <location>
        <begin position="146"/>
        <end position="502"/>
    </location>
</feature>
<dbReference type="PANTHER" id="PTHR47700">
    <property type="entry name" value="V CHITINASE, PUTATIVE (AFU_ORTHOLOGUE AFUA_6G13720)-RELATED"/>
    <property type="match status" value="1"/>
</dbReference>
<evidence type="ECO:0000256" key="1">
    <source>
        <dbReference type="ARBA" id="ARBA00008682"/>
    </source>
</evidence>
<dbReference type="Gene3D" id="3.20.20.80">
    <property type="entry name" value="Glycosidases"/>
    <property type="match status" value="1"/>
</dbReference>
<evidence type="ECO:0000256" key="2">
    <source>
        <dbReference type="ARBA" id="ARBA00012729"/>
    </source>
</evidence>
<evidence type="ECO:0000313" key="11">
    <source>
        <dbReference type="Proteomes" id="UP000326924"/>
    </source>
</evidence>
<dbReference type="OrthoDB" id="73875at2759"/>
<dbReference type="SUPFAM" id="SSF51445">
    <property type="entry name" value="(Trans)glycosidases"/>
    <property type="match status" value="1"/>
</dbReference>
<evidence type="ECO:0000256" key="3">
    <source>
        <dbReference type="ARBA" id="ARBA00022669"/>
    </source>
</evidence>
<feature type="disulfide bond" evidence="5">
    <location>
        <begin position="105"/>
        <end position="117"/>
    </location>
</feature>
<dbReference type="InterPro" id="IPR011583">
    <property type="entry name" value="Chitinase_II/V-like_cat"/>
</dbReference>
<dbReference type="SMART" id="SM00270">
    <property type="entry name" value="ChtBD1"/>
    <property type="match status" value="2"/>
</dbReference>
<keyword evidence="4" id="KW-0843">Virulence</keyword>
<dbReference type="CDD" id="cd00035">
    <property type="entry name" value="ChtBD1"/>
    <property type="match status" value="1"/>
</dbReference>
<dbReference type="PROSITE" id="PS51910">
    <property type="entry name" value="GH18_2"/>
    <property type="match status" value="1"/>
</dbReference>
<dbReference type="SUPFAM" id="SSF54556">
    <property type="entry name" value="Chitinase insertion domain"/>
    <property type="match status" value="1"/>
</dbReference>
<keyword evidence="11" id="KW-1185">Reference proteome</keyword>
<comment type="caution">
    <text evidence="5">Lacks conserved residue(s) required for the propagation of feature annotation.</text>
</comment>
<keyword evidence="3 5" id="KW-0147">Chitin-binding</keyword>
<dbReference type="InterPro" id="IPR029070">
    <property type="entry name" value="Chitinase_insertion_sf"/>
</dbReference>
<dbReference type="InterPro" id="IPR001223">
    <property type="entry name" value="Glyco_hydro18_cat"/>
</dbReference>
<dbReference type="InterPro" id="IPR053214">
    <property type="entry name" value="LysM12-like"/>
</dbReference>
<feature type="disulfide bond" evidence="5">
    <location>
        <begin position="66"/>
        <end position="80"/>
    </location>
</feature>
<evidence type="ECO:0000256" key="7">
    <source>
        <dbReference type="SAM" id="SignalP"/>
    </source>
</evidence>
<gene>
    <name evidence="10" type="ORF">FN846DRAFT_348546</name>
</gene>
<dbReference type="Proteomes" id="UP000326924">
    <property type="component" value="Unassembled WGS sequence"/>
</dbReference>
<evidence type="ECO:0000313" key="10">
    <source>
        <dbReference type="EMBL" id="KAA8895207.1"/>
    </source>
</evidence>
<dbReference type="PROSITE" id="PS00026">
    <property type="entry name" value="CHIT_BIND_I_1"/>
    <property type="match status" value="1"/>
</dbReference>